<organism evidence="4 5">
    <name type="scientific">Microbulbifer salipaludis</name>
    <dbReference type="NCBI Taxonomy" id="187980"/>
    <lineage>
        <taxon>Bacteria</taxon>
        <taxon>Pseudomonadati</taxon>
        <taxon>Pseudomonadota</taxon>
        <taxon>Gammaproteobacteria</taxon>
        <taxon>Cellvibrionales</taxon>
        <taxon>Microbulbiferaceae</taxon>
        <taxon>Microbulbifer</taxon>
    </lineage>
</organism>
<dbReference type="Gene3D" id="3.30.2320.10">
    <property type="entry name" value="hypothetical protein PF0899 domain"/>
    <property type="match status" value="1"/>
</dbReference>
<proteinExistence type="predicted"/>
<comment type="subcellular location">
    <subcellularLocation>
        <location evidence="1">Virion</location>
    </subcellularLocation>
</comment>
<dbReference type="EMBL" id="JAEKJR010000002">
    <property type="protein sequence ID" value="MBN8431814.1"/>
    <property type="molecule type" value="Genomic_DNA"/>
</dbReference>
<dbReference type="Pfam" id="PF05065">
    <property type="entry name" value="Phage_capsid"/>
    <property type="match status" value="1"/>
</dbReference>
<dbReference type="Proteomes" id="UP000664293">
    <property type="component" value="Unassembled WGS sequence"/>
</dbReference>
<dbReference type="SUPFAM" id="SSF56563">
    <property type="entry name" value="Major capsid protein gp5"/>
    <property type="match status" value="1"/>
</dbReference>
<evidence type="ECO:0000313" key="5">
    <source>
        <dbReference type="Proteomes" id="UP000664293"/>
    </source>
</evidence>
<feature type="region of interest" description="Disordered" evidence="2">
    <location>
        <begin position="67"/>
        <end position="88"/>
    </location>
</feature>
<keyword evidence="5" id="KW-1185">Reference proteome</keyword>
<accession>A0ABS3E954</accession>
<evidence type="ECO:0000313" key="4">
    <source>
        <dbReference type="EMBL" id="MBN8431814.1"/>
    </source>
</evidence>
<dbReference type="Gene3D" id="3.30.2400.10">
    <property type="entry name" value="Major capsid protein gp5"/>
    <property type="match status" value="1"/>
</dbReference>
<dbReference type="RefSeq" id="WP_207002917.1">
    <property type="nucleotide sequence ID" value="NZ_JAEKJR010000002.1"/>
</dbReference>
<protein>
    <submittedName>
        <fullName evidence="4">Phage major capsid protein</fullName>
    </submittedName>
</protein>
<reference evidence="4 5" key="1">
    <citation type="submission" date="2020-12" db="EMBL/GenBank/DDBJ databases">
        <title>Oil enriched cultivation method for isolating marine PHA-producing bacteria.</title>
        <authorList>
            <person name="Zheng W."/>
            <person name="Yu S."/>
            <person name="Huang Y."/>
        </authorList>
    </citation>
    <scope>NUCLEOTIDE SEQUENCE [LARGE SCALE GENOMIC DNA]</scope>
    <source>
        <strain evidence="4 5">SN0-2</strain>
    </source>
</reference>
<comment type="caution">
    <text evidence="4">The sequence shown here is derived from an EMBL/GenBank/DDBJ whole genome shotgun (WGS) entry which is preliminary data.</text>
</comment>
<feature type="domain" description="Phage capsid-like C-terminal" evidence="3">
    <location>
        <begin position="120"/>
        <end position="388"/>
    </location>
</feature>
<name>A0ABS3E954_9GAMM</name>
<gene>
    <name evidence="4" type="ORF">JF535_13230</name>
</gene>
<dbReference type="InterPro" id="IPR024455">
    <property type="entry name" value="Phage_capsid"/>
</dbReference>
<dbReference type="NCBIfam" id="TIGR01554">
    <property type="entry name" value="major_cap_HK97"/>
    <property type="match status" value="1"/>
</dbReference>
<sequence length="390" mass="41893">MSKLLDLQQKRGQLAASMRNLVDSVDSAKGMTTDQETQWSKMNDDLVALDKQIAQLEKMEEIEARMSEVPDPANRPAPEGSAPINKLGTDEYVGSYEQYVRAGMNTDIRAALTVGTDSEGGYTVPESWSNMLIQSLADNVVMRSICTVIGTGEDRNLPLVADNGAAGWVGEGGPYPESDPAFAGAILKAWKLGRITKVSEELLQDSAVNVEAEIARIFGVTFGTAEEAGFIVGDGIDKPTGVTVTGQVGKTAASATAITYDEIVDLIHSVRAVYRSNGSFLVKDATMGMLRKLKSTDGIPLWQPSVAAGAPDTFLGHKVYTSEAMPAVATGNKSIAFGDFKQYYIADRGGIVMQRLNEKYADTGHVGFRMRKRVDGKLLVAEAVKTLQQA</sequence>
<evidence type="ECO:0000259" key="3">
    <source>
        <dbReference type="Pfam" id="PF05065"/>
    </source>
</evidence>
<evidence type="ECO:0000256" key="2">
    <source>
        <dbReference type="SAM" id="MobiDB-lite"/>
    </source>
</evidence>
<dbReference type="InterPro" id="IPR054612">
    <property type="entry name" value="Phage_capsid-like_C"/>
</dbReference>
<evidence type="ECO:0000256" key="1">
    <source>
        <dbReference type="ARBA" id="ARBA00004328"/>
    </source>
</evidence>